<organism evidence="2 3">
    <name type="scientific">Caulobacter vibrioides</name>
    <name type="common">Caulobacter crescentus</name>
    <dbReference type="NCBI Taxonomy" id="155892"/>
    <lineage>
        <taxon>Bacteria</taxon>
        <taxon>Pseudomonadati</taxon>
        <taxon>Pseudomonadota</taxon>
        <taxon>Alphaproteobacteria</taxon>
        <taxon>Caulobacterales</taxon>
        <taxon>Caulobacteraceae</taxon>
        <taxon>Caulobacter</taxon>
    </lineage>
</organism>
<comment type="caution">
    <text evidence="2">The sequence shown here is derived from an EMBL/GenBank/DDBJ whole genome shotgun (WGS) entry which is preliminary data.</text>
</comment>
<dbReference type="EMBL" id="NCDQ01000097">
    <property type="protein sequence ID" value="OYX04110.1"/>
    <property type="molecule type" value="Genomic_DNA"/>
</dbReference>
<keyword evidence="1" id="KW-0472">Membrane</keyword>
<evidence type="ECO:0000256" key="1">
    <source>
        <dbReference type="SAM" id="Phobius"/>
    </source>
</evidence>
<keyword evidence="1" id="KW-0812">Transmembrane</keyword>
<protein>
    <submittedName>
        <fullName evidence="2">Uncharacterized protein</fullName>
    </submittedName>
</protein>
<accession>A0A258D820</accession>
<keyword evidence="1" id="KW-1133">Transmembrane helix</keyword>
<dbReference type="Proteomes" id="UP000215616">
    <property type="component" value="Unassembled WGS sequence"/>
</dbReference>
<evidence type="ECO:0000313" key="3">
    <source>
        <dbReference type="Proteomes" id="UP000215616"/>
    </source>
</evidence>
<sequence length="134" mass="13797">MWLRTYGLPGANLAPGCHAPTPPALTRIKAPSPITGHGAPTSWEIDHVPHLEVLARNSVPLAGALALVSWAVALGEAAPRLLTGPLCASSQDAWAFAGHCPACYVAVGFTLVAVGVAMARHRSPARAVARVNAI</sequence>
<proteinExistence type="predicted"/>
<evidence type="ECO:0000313" key="2">
    <source>
        <dbReference type="EMBL" id="OYX04110.1"/>
    </source>
</evidence>
<name>A0A258D820_CAUVI</name>
<feature type="transmembrane region" description="Helical" evidence="1">
    <location>
        <begin position="53"/>
        <end position="73"/>
    </location>
</feature>
<dbReference type="AlphaFoldDB" id="A0A258D820"/>
<reference evidence="2 3" key="1">
    <citation type="submission" date="2017-03" db="EMBL/GenBank/DDBJ databases">
        <title>Lifting the veil on microbial sulfur biogeochemistry in mining wastewaters.</title>
        <authorList>
            <person name="Kantor R.S."/>
            <person name="Colenbrander Nelson T."/>
            <person name="Marshall S."/>
            <person name="Bennett D."/>
            <person name="Apte S."/>
            <person name="Camacho D."/>
            <person name="Thomas B.C."/>
            <person name="Warren L.A."/>
            <person name="Banfield J.F."/>
        </authorList>
    </citation>
    <scope>NUCLEOTIDE SEQUENCE [LARGE SCALE GENOMIC DNA]</scope>
    <source>
        <strain evidence="2">32-67-7</strain>
    </source>
</reference>
<feature type="transmembrane region" description="Helical" evidence="1">
    <location>
        <begin position="93"/>
        <end position="117"/>
    </location>
</feature>
<gene>
    <name evidence="2" type="ORF">B7Z12_07755</name>
</gene>